<evidence type="ECO:0000313" key="3">
    <source>
        <dbReference type="Proteomes" id="UP000092993"/>
    </source>
</evidence>
<accession>A0A1C7MIT7</accession>
<dbReference type="OrthoDB" id="3366194at2759"/>
<organism evidence="2 3">
    <name type="scientific">Grifola frondosa</name>
    <name type="common">Maitake</name>
    <name type="synonym">Polyporus frondosus</name>
    <dbReference type="NCBI Taxonomy" id="5627"/>
    <lineage>
        <taxon>Eukaryota</taxon>
        <taxon>Fungi</taxon>
        <taxon>Dikarya</taxon>
        <taxon>Basidiomycota</taxon>
        <taxon>Agaricomycotina</taxon>
        <taxon>Agaricomycetes</taxon>
        <taxon>Polyporales</taxon>
        <taxon>Grifolaceae</taxon>
        <taxon>Grifola</taxon>
    </lineage>
</organism>
<evidence type="ECO:0000256" key="1">
    <source>
        <dbReference type="SAM" id="MobiDB-lite"/>
    </source>
</evidence>
<gene>
    <name evidence="2" type="ORF">A0H81_03698</name>
</gene>
<reference evidence="2 3" key="1">
    <citation type="submission" date="2016-03" db="EMBL/GenBank/DDBJ databases">
        <title>Whole genome sequencing of Grifola frondosa 9006-11.</title>
        <authorList>
            <person name="Min B."/>
            <person name="Park H."/>
            <person name="Kim J.-G."/>
            <person name="Cho H."/>
            <person name="Oh Y.-L."/>
            <person name="Kong W.-S."/>
            <person name="Choi I.-G."/>
        </authorList>
    </citation>
    <scope>NUCLEOTIDE SEQUENCE [LARGE SCALE GENOMIC DNA]</scope>
    <source>
        <strain evidence="2 3">9006-11</strain>
    </source>
</reference>
<feature type="region of interest" description="Disordered" evidence="1">
    <location>
        <begin position="119"/>
        <end position="165"/>
    </location>
</feature>
<sequence length="165" mass="17990">MTAELPPPGPDHFAARRTLWWARGPNEPTPTESTPSRQRLEILLQRDTDEAWDAGLNKVWNGLVSGARLKKRLPLSTVIKILQAGWIRDGTWPKGGVAPDPDDVLEELPQDAEFAVLSTTTPDYTSRVTSPPSGIVEGATGGNRTLQAQANTTTLDSMDGRHRGE</sequence>
<keyword evidence="3" id="KW-1185">Reference proteome</keyword>
<dbReference type="OMA" id="ANDSVEM"/>
<feature type="compositionally biased region" description="Polar residues" evidence="1">
    <location>
        <begin position="142"/>
        <end position="156"/>
    </location>
</feature>
<name>A0A1C7MIT7_GRIFR</name>
<comment type="caution">
    <text evidence="2">The sequence shown here is derived from an EMBL/GenBank/DDBJ whole genome shotgun (WGS) entry which is preliminary data.</text>
</comment>
<dbReference type="EMBL" id="LUGG01000003">
    <property type="protein sequence ID" value="OBZ76750.1"/>
    <property type="molecule type" value="Genomic_DNA"/>
</dbReference>
<dbReference type="Proteomes" id="UP000092993">
    <property type="component" value="Unassembled WGS sequence"/>
</dbReference>
<feature type="compositionally biased region" description="Polar residues" evidence="1">
    <location>
        <begin position="119"/>
        <end position="132"/>
    </location>
</feature>
<dbReference type="AlphaFoldDB" id="A0A1C7MIT7"/>
<proteinExistence type="predicted"/>
<evidence type="ECO:0000313" key="2">
    <source>
        <dbReference type="EMBL" id="OBZ76750.1"/>
    </source>
</evidence>
<protein>
    <submittedName>
        <fullName evidence="2">Uncharacterized protein</fullName>
    </submittedName>
</protein>